<dbReference type="EMBL" id="CP117522">
    <property type="protein sequence ID" value="WNF00360.1"/>
    <property type="molecule type" value="Genomic_DNA"/>
</dbReference>
<protein>
    <recommendedName>
        <fullName evidence="3">Transposase</fullName>
    </recommendedName>
</protein>
<dbReference type="RefSeq" id="WP_311038754.1">
    <property type="nucleotide sequence ID" value="NZ_CP117522.1"/>
</dbReference>
<evidence type="ECO:0008006" key="3">
    <source>
        <dbReference type="Google" id="ProtNLM"/>
    </source>
</evidence>
<proteinExistence type="predicted"/>
<organism evidence="1 2">
    <name type="scientific">Streptomyces luomodiensis</name>
    <dbReference type="NCBI Taxonomy" id="3026192"/>
    <lineage>
        <taxon>Bacteria</taxon>
        <taxon>Bacillati</taxon>
        <taxon>Actinomycetota</taxon>
        <taxon>Actinomycetes</taxon>
        <taxon>Kitasatosporales</taxon>
        <taxon>Streptomycetaceae</taxon>
        <taxon>Streptomyces</taxon>
    </lineage>
</organism>
<reference evidence="1 2" key="1">
    <citation type="submission" date="2023-02" db="EMBL/GenBank/DDBJ databases">
        <title>Streptomyces sp. SCA4-21 with antifungal activity against Fusarium oxysporum f. sp. cubense, Streptomyces sp. SCA2-17 with antifungal activity against Fusarium oxysporum f. sp. cubense.</title>
        <authorList>
            <person name="Qi D."/>
        </authorList>
    </citation>
    <scope>NUCLEOTIDE SEQUENCE [LARGE SCALE GENOMIC DNA]</scope>
    <source>
        <strain evidence="1 2">SCA4-21</strain>
    </source>
</reference>
<dbReference type="Proteomes" id="UP001305606">
    <property type="component" value="Chromosome"/>
</dbReference>
<accession>A0ABY9VEK1</accession>
<name>A0ABY9VEK1_9ACTN</name>
<gene>
    <name evidence="1" type="ORF">PS467_36080</name>
</gene>
<keyword evidence="2" id="KW-1185">Reference proteome</keyword>
<evidence type="ECO:0000313" key="2">
    <source>
        <dbReference type="Proteomes" id="UP001305606"/>
    </source>
</evidence>
<evidence type="ECO:0000313" key="1">
    <source>
        <dbReference type="EMBL" id="WNF00360.1"/>
    </source>
</evidence>
<sequence length="77" mass="8132">MANRSSRRNCPTEHTFLTLLSGDTHQPQGLPLALMCKGMTPANHMVAALGHVPIATLVQELTAEAVEPSARTQPGAS</sequence>